<evidence type="ECO:0000313" key="6">
    <source>
        <dbReference type="Proteomes" id="UP000184330"/>
    </source>
</evidence>
<sequence length="319" mass="35407">MMAKTIVIFGATGSQGGSIASELLKASGKYTVLAVTRNKGSDKAKKLAEAGAKLVEADMNDLVPLKKAVKGANVIFAVTDFIGAGSNEKEKQQGINILDSALTTLETLETFIWSNLPDARVQEVPYQNVIHFNSKNDIAKYIKASPLQKVLTEVILGPYYENFVKAPQVYAPQKLSDGTWELILPVNANSKLPFTSVQDLGRLVQVIIEDPEKFRAKTISVVSQKVTPIELLKSWNKAVGLNATFKPLSTEDFQQHLKTVHDFPEVFAVTLTENLSLYRDDPEAWVKGTDFAIQDLVPNLKTWDQYVKEEDWDAFFLNL</sequence>
<evidence type="ECO:0000256" key="3">
    <source>
        <dbReference type="ARBA" id="ARBA00023002"/>
    </source>
</evidence>
<dbReference type="GO" id="GO:0005634">
    <property type="term" value="C:nucleus"/>
    <property type="evidence" value="ECO:0007669"/>
    <property type="project" value="TreeGrafter"/>
</dbReference>
<accession>A0A1L7XT11</accession>
<dbReference type="Proteomes" id="UP000184330">
    <property type="component" value="Unassembled WGS sequence"/>
</dbReference>
<proteinExistence type="inferred from homology"/>
<dbReference type="InterPro" id="IPR051164">
    <property type="entry name" value="NmrA-like_oxidored"/>
</dbReference>
<protein>
    <recommendedName>
        <fullName evidence="4">NmrA-like domain-containing protein</fullName>
    </recommendedName>
</protein>
<dbReference type="CDD" id="cd05251">
    <property type="entry name" value="NmrA_like_SDR_a"/>
    <property type="match status" value="1"/>
</dbReference>
<dbReference type="PANTHER" id="PTHR42748:SF30">
    <property type="entry name" value="NMRA-LIKE DOMAIN-CONTAINING PROTEIN"/>
    <property type="match status" value="1"/>
</dbReference>
<reference evidence="5 6" key="1">
    <citation type="submission" date="2016-03" db="EMBL/GenBank/DDBJ databases">
        <authorList>
            <person name="Ploux O."/>
        </authorList>
    </citation>
    <scope>NUCLEOTIDE SEQUENCE [LARGE SCALE GENOMIC DNA]</scope>
    <source>
        <strain evidence="5 6">UAMH 11012</strain>
    </source>
</reference>
<keyword evidence="6" id="KW-1185">Reference proteome</keyword>
<gene>
    <name evidence="5" type="ORF">PAC_18034</name>
</gene>
<organism evidence="5 6">
    <name type="scientific">Phialocephala subalpina</name>
    <dbReference type="NCBI Taxonomy" id="576137"/>
    <lineage>
        <taxon>Eukaryota</taxon>
        <taxon>Fungi</taxon>
        <taxon>Dikarya</taxon>
        <taxon>Ascomycota</taxon>
        <taxon>Pezizomycotina</taxon>
        <taxon>Leotiomycetes</taxon>
        <taxon>Helotiales</taxon>
        <taxon>Mollisiaceae</taxon>
        <taxon>Phialocephala</taxon>
        <taxon>Phialocephala fortinii species complex</taxon>
    </lineage>
</organism>
<dbReference type="STRING" id="576137.A0A1L7XT11"/>
<evidence type="ECO:0000256" key="1">
    <source>
        <dbReference type="ARBA" id="ARBA00006328"/>
    </source>
</evidence>
<dbReference type="SUPFAM" id="SSF51735">
    <property type="entry name" value="NAD(P)-binding Rossmann-fold domains"/>
    <property type="match status" value="1"/>
</dbReference>
<keyword evidence="3" id="KW-0560">Oxidoreductase</keyword>
<dbReference type="InterPro" id="IPR008030">
    <property type="entry name" value="NmrA-like"/>
</dbReference>
<evidence type="ECO:0000256" key="2">
    <source>
        <dbReference type="ARBA" id="ARBA00022857"/>
    </source>
</evidence>
<evidence type="ECO:0000259" key="4">
    <source>
        <dbReference type="Pfam" id="PF05368"/>
    </source>
</evidence>
<dbReference type="InterPro" id="IPR036291">
    <property type="entry name" value="NAD(P)-bd_dom_sf"/>
</dbReference>
<name>A0A1L7XT11_9HELO</name>
<comment type="similarity">
    <text evidence="1">Belongs to the NmrA-type oxidoreductase family.</text>
</comment>
<dbReference type="Gene3D" id="3.90.25.10">
    <property type="entry name" value="UDP-galactose 4-epimerase, domain 1"/>
    <property type="match status" value="1"/>
</dbReference>
<dbReference type="GO" id="GO:0016491">
    <property type="term" value="F:oxidoreductase activity"/>
    <property type="evidence" value="ECO:0007669"/>
    <property type="project" value="UniProtKB-KW"/>
</dbReference>
<dbReference type="Pfam" id="PF05368">
    <property type="entry name" value="NmrA"/>
    <property type="match status" value="1"/>
</dbReference>
<dbReference type="EMBL" id="FJOG01000051">
    <property type="protein sequence ID" value="CZR68135.1"/>
    <property type="molecule type" value="Genomic_DNA"/>
</dbReference>
<dbReference type="Gene3D" id="3.40.50.720">
    <property type="entry name" value="NAD(P)-binding Rossmann-like Domain"/>
    <property type="match status" value="1"/>
</dbReference>
<keyword evidence="2" id="KW-0521">NADP</keyword>
<dbReference type="OrthoDB" id="300709at2759"/>
<dbReference type="PANTHER" id="PTHR42748">
    <property type="entry name" value="NITROGEN METABOLITE REPRESSION PROTEIN NMRA FAMILY MEMBER"/>
    <property type="match status" value="1"/>
</dbReference>
<evidence type="ECO:0000313" key="5">
    <source>
        <dbReference type="EMBL" id="CZR68135.1"/>
    </source>
</evidence>
<feature type="domain" description="NmrA-like" evidence="4">
    <location>
        <begin position="3"/>
        <end position="306"/>
    </location>
</feature>
<dbReference type="AlphaFoldDB" id="A0A1L7XT11"/>